<feature type="compositionally biased region" description="Low complexity" evidence="7">
    <location>
        <begin position="903"/>
        <end position="924"/>
    </location>
</feature>
<feature type="transmembrane region" description="Helical" evidence="8">
    <location>
        <begin position="529"/>
        <end position="555"/>
    </location>
</feature>
<evidence type="ECO:0000313" key="14">
    <source>
        <dbReference type="Proteomes" id="UP000294933"/>
    </source>
</evidence>
<dbReference type="OrthoDB" id="1076608at2759"/>
<feature type="transmembrane region" description="Helical" evidence="8">
    <location>
        <begin position="575"/>
        <end position="602"/>
    </location>
</feature>
<feature type="domain" description="CSC1/OSCA1-like cytosolic" evidence="12">
    <location>
        <begin position="193"/>
        <end position="345"/>
    </location>
</feature>
<organism evidence="13 14">
    <name type="scientific">Rickenella mellea</name>
    <dbReference type="NCBI Taxonomy" id="50990"/>
    <lineage>
        <taxon>Eukaryota</taxon>
        <taxon>Fungi</taxon>
        <taxon>Dikarya</taxon>
        <taxon>Basidiomycota</taxon>
        <taxon>Agaricomycotina</taxon>
        <taxon>Agaricomycetes</taxon>
        <taxon>Hymenochaetales</taxon>
        <taxon>Rickenellaceae</taxon>
        <taxon>Rickenella</taxon>
    </lineage>
</organism>
<evidence type="ECO:0000259" key="10">
    <source>
        <dbReference type="Pfam" id="PF12621"/>
    </source>
</evidence>
<dbReference type="InterPro" id="IPR022257">
    <property type="entry name" value="PHM7_ext"/>
</dbReference>
<dbReference type="InterPro" id="IPR027815">
    <property type="entry name" value="CSC1/OSCA1-like_cyt"/>
</dbReference>
<evidence type="ECO:0000259" key="12">
    <source>
        <dbReference type="Pfam" id="PF14703"/>
    </source>
</evidence>
<keyword evidence="14" id="KW-1185">Reference proteome</keyword>
<feature type="transmembrane region" description="Helical" evidence="8">
    <location>
        <begin position="717"/>
        <end position="737"/>
    </location>
</feature>
<feature type="region of interest" description="Disordered" evidence="7">
    <location>
        <begin position="393"/>
        <end position="462"/>
    </location>
</feature>
<dbReference type="Pfam" id="PF13967">
    <property type="entry name" value="RSN1_TM"/>
    <property type="match status" value="1"/>
</dbReference>
<evidence type="ECO:0000256" key="8">
    <source>
        <dbReference type="SAM" id="Phobius"/>
    </source>
</evidence>
<dbReference type="InterPro" id="IPR003864">
    <property type="entry name" value="CSC1/OSCA1-like_7TM"/>
</dbReference>
<keyword evidence="4 8" id="KW-0812">Transmembrane</keyword>
<evidence type="ECO:0000256" key="3">
    <source>
        <dbReference type="ARBA" id="ARBA00022448"/>
    </source>
</evidence>
<feature type="region of interest" description="Disordered" evidence="7">
    <location>
        <begin position="866"/>
        <end position="992"/>
    </location>
</feature>
<dbReference type="VEuPathDB" id="FungiDB:BD410DRAFT_788222"/>
<dbReference type="Pfam" id="PF14703">
    <property type="entry name" value="PHM7_cyt"/>
    <property type="match status" value="1"/>
</dbReference>
<evidence type="ECO:0000256" key="2">
    <source>
        <dbReference type="ARBA" id="ARBA00007779"/>
    </source>
</evidence>
<dbReference type="Proteomes" id="UP000294933">
    <property type="component" value="Unassembled WGS sequence"/>
</dbReference>
<sequence>MSTDAGGTQTSATNASTDTFLTALWLNGAVFAAEIIAFTLLLHKFRAIYEPRTYIPIESKRSEPLPRQMFKWPLAVFKADYRNVKAQNGMDAYFFVRYLRMMIKIFLPIWIVSWAVLLPVTSIKTGTGKKGLDMFTFGNVPPSQPARYAAHISLVWFFTIYIFYVIKAEMRHFVTTRQRHLVDPAHSGSAQANTVLITGVPPKFLSEKALFQLYSYLPGGVRKVWLNRNLKELPDIYERRLAACNKLESAETALIATAVKLRSKNATSEKTDSKDALSPIDPEDSRAHDLSLAAKLVPRDERPTHRLPLGFMPFALPLIGKKVDSINWARDEITRTTEALERGRVVLRKEVDASLARQRKGGKGSKAASQGVGGIVGGVVDVVGTVQGKVTEKVAHRRTLRKKGPRSSGEASDSEKGSSPQQSPRQAFQQPPQSATTHNTDTTHNTGSENNDENDEGAQEALRSANDTYPPLNSAFILFNSQIAAHMAAQILTHNEPYRMATKYTEVAPADVIWGNLGLNPYETQVRKAISYGITAGLIILWVFPVTFVGAISNVSSLCVQYHWLAWICKLPPTILGIIQGILPPVALAILMMLLPIILRLLARIEGIPRRTGLELSLMTRYFIFQVIHGFLVVTLSSGLIAALPGLINNPGSIPTLLASNLPKASNFFLTYAILQGLTGTAAGFLQIVPLILYYVKLFILGSTPRSVYNIKYTMRDVAWGTLFPAITLLTVIALAYSIISPIINGLACASFFLFYQLWKYLFLYQLEQPAAGDTGGLFFPKAMQHIFVGLYVQQICLAALFFLARDQNKKPSAIPEGALMIVLLVVTVFYNLIIVNSYGPLLHSLPLTLADKSHGRPRLAGEQEHLIKEGDKDHDEFTSENDKREYNRMGRESVEEGYDTKPLPSSPAQGAPPSSKSSKSPFKLLKRRGGNNTDDDDVVVTISDDPDAPPPPAPGVPLGADGKQRIKEDMKPEAVGQEGKHNEDPTDFYHPAGVEGQRIIWIPRDPFGFGDGEVKDNAQHAIVASVENAVMNEKGKVDIEGDPPGMNRE</sequence>
<gene>
    <name evidence="13" type="ORF">BD410DRAFT_788222</name>
</gene>
<evidence type="ECO:0000256" key="5">
    <source>
        <dbReference type="ARBA" id="ARBA00022989"/>
    </source>
</evidence>
<dbReference type="InterPro" id="IPR045122">
    <property type="entry name" value="Csc1-like"/>
</dbReference>
<feature type="transmembrane region" description="Helical" evidence="8">
    <location>
        <begin position="786"/>
        <end position="806"/>
    </location>
</feature>
<name>A0A4Y7Q7I1_9AGAM</name>
<dbReference type="Pfam" id="PF12621">
    <property type="entry name" value="PHM7_ext"/>
    <property type="match status" value="1"/>
</dbReference>
<feature type="domain" description="10TM putative phosphate transporter extracellular tail" evidence="10">
    <location>
        <begin position="966"/>
        <end position="1045"/>
    </location>
</feature>
<accession>A0A4Y7Q7I1</accession>
<feature type="transmembrane region" description="Helical" evidence="8">
    <location>
        <begin position="623"/>
        <end position="648"/>
    </location>
</feature>
<dbReference type="InterPro" id="IPR032880">
    <property type="entry name" value="CSC1/OSCA1-like_N"/>
</dbReference>
<evidence type="ECO:0000259" key="11">
    <source>
        <dbReference type="Pfam" id="PF13967"/>
    </source>
</evidence>
<feature type="transmembrane region" description="Helical" evidence="8">
    <location>
        <begin position="668"/>
        <end position="696"/>
    </location>
</feature>
<comment type="subcellular location">
    <subcellularLocation>
        <location evidence="1">Membrane</location>
        <topology evidence="1">Multi-pass membrane protein</topology>
    </subcellularLocation>
</comment>
<protein>
    <submittedName>
        <fullName evidence="13">DUF221-domain-containing protein</fullName>
    </submittedName>
</protein>
<evidence type="ECO:0000259" key="9">
    <source>
        <dbReference type="Pfam" id="PF02714"/>
    </source>
</evidence>
<dbReference type="GO" id="GO:0005886">
    <property type="term" value="C:plasma membrane"/>
    <property type="evidence" value="ECO:0007669"/>
    <property type="project" value="TreeGrafter"/>
</dbReference>
<feature type="region of interest" description="Disordered" evidence="7">
    <location>
        <begin position="265"/>
        <end position="284"/>
    </location>
</feature>
<comment type="similarity">
    <text evidence="2">Belongs to the CSC1 (TC 1.A.17) family.</text>
</comment>
<feature type="transmembrane region" description="Helical" evidence="8">
    <location>
        <begin position="20"/>
        <end position="42"/>
    </location>
</feature>
<dbReference type="PANTHER" id="PTHR13018">
    <property type="entry name" value="PROBABLE MEMBRANE PROTEIN DUF221-RELATED"/>
    <property type="match status" value="1"/>
</dbReference>
<evidence type="ECO:0000256" key="7">
    <source>
        <dbReference type="SAM" id="MobiDB-lite"/>
    </source>
</evidence>
<feature type="compositionally biased region" description="Low complexity" evidence="7">
    <location>
        <begin position="436"/>
        <end position="446"/>
    </location>
</feature>
<feature type="compositionally biased region" description="Polar residues" evidence="7">
    <location>
        <begin position="417"/>
        <end position="435"/>
    </location>
</feature>
<dbReference type="EMBL" id="ML170173">
    <property type="protein sequence ID" value="TDL22859.1"/>
    <property type="molecule type" value="Genomic_DNA"/>
</dbReference>
<feature type="domain" description="CSC1/OSCA1-like N-terminal transmembrane" evidence="11">
    <location>
        <begin position="20"/>
        <end position="168"/>
    </location>
</feature>
<keyword evidence="6 8" id="KW-0472">Membrane</keyword>
<feature type="transmembrane region" description="Helical" evidence="8">
    <location>
        <begin position="146"/>
        <end position="166"/>
    </location>
</feature>
<evidence type="ECO:0000256" key="6">
    <source>
        <dbReference type="ARBA" id="ARBA00023136"/>
    </source>
</evidence>
<evidence type="ECO:0000256" key="1">
    <source>
        <dbReference type="ARBA" id="ARBA00004141"/>
    </source>
</evidence>
<keyword evidence="5 8" id="KW-1133">Transmembrane helix</keyword>
<keyword evidence="3" id="KW-0813">Transport</keyword>
<dbReference type="STRING" id="50990.A0A4Y7Q7I1"/>
<dbReference type="Pfam" id="PF02714">
    <property type="entry name" value="RSN1_7TM"/>
    <property type="match status" value="1"/>
</dbReference>
<feature type="transmembrane region" description="Helical" evidence="8">
    <location>
        <begin position="818"/>
        <end position="836"/>
    </location>
</feature>
<evidence type="ECO:0000313" key="13">
    <source>
        <dbReference type="EMBL" id="TDL22859.1"/>
    </source>
</evidence>
<feature type="domain" description="CSC1/OSCA1-like 7TM region" evidence="9">
    <location>
        <begin position="527"/>
        <end position="802"/>
    </location>
</feature>
<dbReference type="PANTHER" id="PTHR13018:SF143">
    <property type="entry name" value="CSC1_OSCA1-LIKE 7TM REGION DOMAIN-CONTAINING PROTEIN"/>
    <property type="match status" value="1"/>
</dbReference>
<feature type="compositionally biased region" description="Basic and acidic residues" evidence="7">
    <location>
        <begin position="963"/>
        <end position="985"/>
    </location>
</feature>
<dbReference type="AlphaFoldDB" id="A0A4Y7Q7I1"/>
<feature type="compositionally biased region" description="Basic and acidic residues" evidence="7">
    <location>
        <begin position="866"/>
        <end position="895"/>
    </location>
</feature>
<proteinExistence type="inferred from homology"/>
<evidence type="ECO:0000256" key="4">
    <source>
        <dbReference type="ARBA" id="ARBA00022692"/>
    </source>
</evidence>
<feature type="compositionally biased region" description="Basic residues" evidence="7">
    <location>
        <begin position="395"/>
        <end position="405"/>
    </location>
</feature>
<reference evidence="13 14" key="1">
    <citation type="submission" date="2018-06" db="EMBL/GenBank/DDBJ databases">
        <title>A transcriptomic atlas of mushroom development highlights an independent origin of complex multicellularity.</title>
        <authorList>
            <consortium name="DOE Joint Genome Institute"/>
            <person name="Krizsan K."/>
            <person name="Almasi E."/>
            <person name="Merenyi Z."/>
            <person name="Sahu N."/>
            <person name="Viragh M."/>
            <person name="Koszo T."/>
            <person name="Mondo S."/>
            <person name="Kiss B."/>
            <person name="Balint B."/>
            <person name="Kues U."/>
            <person name="Barry K."/>
            <person name="Hegedus J.C."/>
            <person name="Henrissat B."/>
            <person name="Johnson J."/>
            <person name="Lipzen A."/>
            <person name="Ohm R."/>
            <person name="Nagy I."/>
            <person name="Pangilinan J."/>
            <person name="Yan J."/>
            <person name="Xiong Y."/>
            <person name="Grigoriev I.V."/>
            <person name="Hibbett D.S."/>
            <person name="Nagy L.G."/>
        </authorList>
    </citation>
    <scope>NUCLEOTIDE SEQUENCE [LARGE SCALE GENOMIC DNA]</scope>
    <source>
        <strain evidence="13 14">SZMC22713</strain>
    </source>
</reference>
<dbReference type="GO" id="GO:0005227">
    <property type="term" value="F:calcium-activated cation channel activity"/>
    <property type="evidence" value="ECO:0007669"/>
    <property type="project" value="InterPro"/>
</dbReference>
<feature type="transmembrane region" description="Helical" evidence="8">
    <location>
        <begin position="105"/>
        <end position="126"/>
    </location>
</feature>